<feature type="transmembrane region" description="Helical" evidence="6">
    <location>
        <begin position="264"/>
        <end position="286"/>
    </location>
</feature>
<proteinExistence type="predicted"/>
<name>A0ABT1BFM6_9ENTR</name>
<evidence type="ECO:0000256" key="4">
    <source>
        <dbReference type="ARBA" id="ARBA00022989"/>
    </source>
</evidence>
<feature type="transmembrane region" description="Helical" evidence="6">
    <location>
        <begin position="217"/>
        <end position="243"/>
    </location>
</feature>
<keyword evidence="3 6" id="KW-0812">Transmembrane</keyword>
<accession>A0ABT1BFM6</accession>
<dbReference type="Proteomes" id="UP001139290">
    <property type="component" value="Unassembled WGS sequence"/>
</dbReference>
<dbReference type="RefSeq" id="WP_252839191.1">
    <property type="nucleotide sequence ID" value="NZ_JAJJVQ010000031.1"/>
</dbReference>
<feature type="transmembrane region" description="Helical" evidence="6">
    <location>
        <begin position="105"/>
        <end position="127"/>
    </location>
</feature>
<keyword evidence="5 6" id="KW-0472">Membrane</keyword>
<evidence type="ECO:0000256" key="3">
    <source>
        <dbReference type="ARBA" id="ARBA00022692"/>
    </source>
</evidence>
<organism evidence="7 8">
    <name type="scientific">Citrobacter meridianamericanus</name>
    <dbReference type="NCBI Taxonomy" id="2894201"/>
    <lineage>
        <taxon>Bacteria</taxon>
        <taxon>Pseudomonadati</taxon>
        <taxon>Pseudomonadota</taxon>
        <taxon>Gammaproteobacteria</taxon>
        <taxon>Enterobacterales</taxon>
        <taxon>Enterobacteriaceae</taxon>
        <taxon>Citrobacter</taxon>
    </lineage>
</organism>
<dbReference type="PANTHER" id="PTHR45649:SF26">
    <property type="entry name" value="OS04G0435100 PROTEIN"/>
    <property type="match status" value="1"/>
</dbReference>
<feature type="transmembrane region" description="Helical" evidence="6">
    <location>
        <begin position="455"/>
        <end position="475"/>
    </location>
</feature>
<dbReference type="EMBL" id="JAJJVQ010000031">
    <property type="protein sequence ID" value="MCO5784681.1"/>
    <property type="molecule type" value="Genomic_DNA"/>
</dbReference>
<sequence length="512" mass="55802">MNIRKHSSNTVKSASPPAENYRDELKRTISPFQSFAVAFGFVSIATGIFTTYGAVLNSSGPMGIWTWPIVVAGQLMVALLFGSLSARIPVTGYVYQWMSRLTNPVLGWMMGWLSFTFLIIVTAAVDYTIASTILPVTFGYVATLNNTWGITAVVMVLQAIMIACSTSFTQKFNGIAVTIQLVGMLSLVVLLFGVGYAHNLLDFSRLFDTGSIARTDYFSLGSLTHAGPFVLGTLLGAFTIVGFESAANLAEETHEPERVVPKAMWQAVLSLGIIGFLFLVAVTALAGDPTELARSGTPVADVIYRILGPVTGNALLVLVIISIFSCGLVIMLSSTRLVWAMSRDARFPGHQILHKVDPTHFTPRNATVFSMLTTQVVLAAFSQDQSALFTLFGAATLLPAMIYAATVIMYIAKRKKLPESRGFKLGKWETPVICLAVIWLAFELLLFRDEQFRGAWIYIALMCAIGGTYLAYLLLTRGRQGLTMPDMISIDSVLDNDARSVLDNDVRTMTDN</sequence>
<feature type="transmembrane region" description="Helical" evidence="6">
    <location>
        <begin position="314"/>
        <end position="340"/>
    </location>
</feature>
<feature type="transmembrane region" description="Helical" evidence="6">
    <location>
        <begin position="432"/>
        <end position="449"/>
    </location>
</feature>
<evidence type="ECO:0000313" key="8">
    <source>
        <dbReference type="Proteomes" id="UP001139290"/>
    </source>
</evidence>
<dbReference type="Pfam" id="PF13520">
    <property type="entry name" value="AA_permease_2"/>
    <property type="match status" value="1"/>
</dbReference>
<keyword evidence="4 6" id="KW-1133">Transmembrane helix</keyword>
<dbReference type="PANTHER" id="PTHR45649">
    <property type="entry name" value="AMINO-ACID PERMEASE BAT1"/>
    <property type="match status" value="1"/>
</dbReference>
<feature type="transmembrane region" description="Helical" evidence="6">
    <location>
        <begin position="32"/>
        <end position="52"/>
    </location>
</feature>
<comment type="caution">
    <text evidence="7">The sequence shown here is derived from an EMBL/GenBank/DDBJ whole genome shotgun (WGS) entry which is preliminary data.</text>
</comment>
<evidence type="ECO:0000313" key="7">
    <source>
        <dbReference type="EMBL" id="MCO5784681.1"/>
    </source>
</evidence>
<feature type="transmembrane region" description="Helical" evidence="6">
    <location>
        <begin position="387"/>
        <end position="411"/>
    </location>
</feature>
<keyword evidence="2" id="KW-0813">Transport</keyword>
<evidence type="ECO:0000256" key="2">
    <source>
        <dbReference type="ARBA" id="ARBA00022448"/>
    </source>
</evidence>
<keyword evidence="8" id="KW-1185">Reference proteome</keyword>
<feature type="transmembrane region" description="Helical" evidence="6">
    <location>
        <begin position="175"/>
        <end position="197"/>
    </location>
</feature>
<evidence type="ECO:0000256" key="1">
    <source>
        <dbReference type="ARBA" id="ARBA00004141"/>
    </source>
</evidence>
<dbReference type="InterPro" id="IPR002293">
    <property type="entry name" value="AA/rel_permease1"/>
</dbReference>
<feature type="transmembrane region" description="Helical" evidence="6">
    <location>
        <begin position="64"/>
        <end position="84"/>
    </location>
</feature>
<evidence type="ECO:0000256" key="6">
    <source>
        <dbReference type="SAM" id="Phobius"/>
    </source>
</evidence>
<feature type="transmembrane region" description="Helical" evidence="6">
    <location>
        <begin position="147"/>
        <end position="168"/>
    </location>
</feature>
<evidence type="ECO:0000256" key="5">
    <source>
        <dbReference type="ARBA" id="ARBA00023136"/>
    </source>
</evidence>
<reference evidence="7" key="1">
    <citation type="submission" date="2021-11" db="EMBL/GenBank/DDBJ databases">
        <title>Citrobacter meridianamericanus sp. nov. isolated from soil.</title>
        <authorList>
            <person name="Furlan J.P.R."/>
            <person name="Stehling E.G."/>
        </authorList>
    </citation>
    <scope>NUCLEOTIDE SEQUENCE</scope>
    <source>
        <strain evidence="7">BR102</strain>
    </source>
</reference>
<dbReference type="PIRSF" id="PIRSF006060">
    <property type="entry name" value="AA_transporter"/>
    <property type="match status" value="1"/>
</dbReference>
<protein>
    <submittedName>
        <fullName evidence="7">Amino acid permease</fullName>
    </submittedName>
</protein>
<dbReference type="Gene3D" id="1.20.1740.10">
    <property type="entry name" value="Amino acid/polyamine transporter I"/>
    <property type="match status" value="1"/>
</dbReference>
<gene>
    <name evidence="7" type="ORF">LOD26_25835</name>
</gene>
<comment type="subcellular location">
    <subcellularLocation>
        <location evidence="1">Membrane</location>
        <topology evidence="1">Multi-pass membrane protein</topology>
    </subcellularLocation>
</comment>